<name>A0ABT5HU53_9CAUL</name>
<keyword evidence="3" id="KW-1185">Reference proteome</keyword>
<evidence type="ECO:0000313" key="2">
    <source>
        <dbReference type="EMBL" id="MDC7683598.1"/>
    </source>
</evidence>
<proteinExistence type="predicted"/>
<feature type="signal peptide" evidence="1">
    <location>
        <begin position="1"/>
        <end position="17"/>
    </location>
</feature>
<dbReference type="InterPro" id="IPR011486">
    <property type="entry name" value="BBP2"/>
</dbReference>
<dbReference type="EMBL" id="JAQQKX010000007">
    <property type="protein sequence ID" value="MDC7683598.1"/>
    <property type="molecule type" value="Genomic_DNA"/>
</dbReference>
<evidence type="ECO:0000313" key="3">
    <source>
        <dbReference type="Proteomes" id="UP001214854"/>
    </source>
</evidence>
<evidence type="ECO:0008006" key="4">
    <source>
        <dbReference type="Google" id="ProtNLM"/>
    </source>
</evidence>
<comment type="caution">
    <text evidence="2">The sequence shown here is derived from an EMBL/GenBank/DDBJ whole genome shotgun (WGS) entry which is preliminary data.</text>
</comment>
<protein>
    <recommendedName>
        <fullName evidence="4">Porin</fullName>
    </recommendedName>
</protein>
<dbReference type="Pfam" id="PF07642">
    <property type="entry name" value="BBP2"/>
    <property type="match status" value="1"/>
</dbReference>
<dbReference type="SUPFAM" id="SSF56935">
    <property type="entry name" value="Porins"/>
    <property type="match status" value="1"/>
</dbReference>
<accession>A0ABT5HU53</accession>
<reference evidence="2 3" key="1">
    <citation type="submission" date="2023-01" db="EMBL/GenBank/DDBJ databases">
        <title>Novel species of the genus Asticcacaulis isolated from rivers.</title>
        <authorList>
            <person name="Lu H."/>
        </authorList>
    </citation>
    <scope>NUCLEOTIDE SEQUENCE [LARGE SCALE GENOMIC DNA]</scope>
    <source>
        <strain evidence="2 3">BYS171W</strain>
    </source>
</reference>
<feature type="chain" id="PRO_5045250137" description="Porin" evidence="1">
    <location>
        <begin position="18"/>
        <end position="410"/>
    </location>
</feature>
<gene>
    <name evidence="2" type="ORF">PQU92_09940</name>
</gene>
<sequence>MKYLIALLGLLATPAFADTSLFARENIKGWIDLRAVSANGEKSWLDGHYGKLRYGDQSKLSLGEATLIWTPRFTDTLSAYVQVVHVPEWGHETGINEAYLKWRPVPKSGLRVSARLGQMYPPVSLEHEGTGWTTTHTITPSAINAWVGEEVIVQGAELSLKQTFDDQQIGVTLGVFRGNDTSGTLLAYRGWALHDLRSTTTAKPPLPVGNAGWSQTFRRQSPFTKPLKEVDDRQGYYLRLDWRPPVPVSLNFTYFNTHGNPTDFDNGQYGWATRFFNFGAKYEVTETTDILSQVMVGNTKWGRMRTDGVRAIDADYRSAYVMVSHRFDDGARLSLRGETFETEDYSAPSLDNNNETGHAVTLAWMRPVNAHLDLNTEVLHIDSDRPARAYQGLPPQQDQTQVQVMLKVKF</sequence>
<evidence type="ECO:0000256" key="1">
    <source>
        <dbReference type="SAM" id="SignalP"/>
    </source>
</evidence>
<dbReference type="RefSeq" id="WP_272748067.1">
    <property type="nucleotide sequence ID" value="NZ_JAQQKX010000007.1"/>
</dbReference>
<organism evidence="2 3">
    <name type="scientific">Asticcacaulis aquaticus</name>
    <dbReference type="NCBI Taxonomy" id="2984212"/>
    <lineage>
        <taxon>Bacteria</taxon>
        <taxon>Pseudomonadati</taxon>
        <taxon>Pseudomonadota</taxon>
        <taxon>Alphaproteobacteria</taxon>
        <taxon>Caulobacterales</taxon>
        <taxon>Caulobacteraceae</taxon>
        <taxon>Asticcacaulis</taxon>
    </lineage>
</organism>
<keyword evidence="1" id="KW-0732">Signal</keyword>
<dbReference type="Proteomes" id="UP001214854">
    <property type="component" value="Unassembled WGS sequence"/>
</dbReference>